<protein>
    <submittedName>
        <fullName evidence="1">Uncharacterized protein</fullName>
    </submittedName>
</protein>
<keyword evidence="2" id="KW-1185">Reference proteome</keyword>
<gene>
    <name evidence="1" type="ORF">HZS54_12065</name>
</gene>
<dbReference type="OrthoDB" id="380377at2157"/>
<dbReference type="Proteomes" id="UP000509346">
    <property type="component" value="Chromosome"/>
</dbReference>
<dbReference type="KEGG" id="hpel:HZS54_12065"/>
<name>A0A7D5PBJ2_9EURY</name>
<dbReference type="EMBL" id="CP058909">
    <property type="protein sequence ID" value="QLH82302.1"/>
    <property type="molecule type" value="Genomic_DNA"/>
</dbReference>
<organism evidence="1 2">
    <name type="scientific">Halosimplex pelagicum</name>
    <dbReference type="NCBI Taxonomy" id="869886"/>
    <lineage>
        <taxon>Archaea</taxon>
        <taxon>Methanobacteriati</taxon>
        <taxon>Methanobacteriota</taxon>
        <taxon>Stenosarchaea group</taxon>
        <taxon>Halobacteria</taxon>
        <taxon>Halobacteriales</taxon>
        <taxon>Haloarculaceae</taxon>
        <taxon>Halosimplex</taxon>
    </lineage>
</organism>
<dbReference type="RefSeq" id="WP_179922770.1">
    <property type="nucleotide sequence ID" value="NZ_CP058909.1"/>
</dbReference>
<reference evidence="1 2" key="1">
    <citation type="submission" date="2020-07" db="EMBL/GenBank/DDBJ databases">
        <title>Halosimplex litoreum sp. nov. and Halosimplex rubrum sp. nov., isolated from different salt environments.</title>
        <authorList>
            <person name="Cui H."/>
        </authorList>
    </citation>
    <scope>NUCLEOTIDE SEQUENCE [LARGE SCALE GENOMIC DNA]</scope>
    <source>
        <strain evidence="1 2">R2</strain>
    </source>
</reference>
<dbReference type="GeneID" id="56083336"/>
<dbReference type="AlphaFoldDB" id="A0A7D5PBJ2"/>
<sequence>MTGDFIHDPEGIVLFAEPTDVEVCSGAASSTATIRVLPFSARRDGGVFWAGPDTYHVPEDADYIIIEDLSPAEDDIEISGEGDEPVSLSSLMASG</sequence>
<evidence type="ECO:0000313" key="1">
    <source>
        <dbReference type="EMBL" id="QLH82302.1"/>
    </source>
</evidence>
<evidence type="ECO:0000313" key="2">
    <source>
        <dbReference type="Proteomes" id="UP000509346"/>
    </source>
</evidence>
<proteinExistence type="predicted"/>
<accession>A0A7D5PBJ2</accession>